<dbReference type="GO" id="GO:0046872">
    <property type="term" value="F:metal ion binding"/>
    <property type="evidence" value="ECO:0007669"/>
    <property type="project" value="UniProtKB-UniRule"/>
</dbReference>
<keyword evidence="6 9" id="KW-0482">Metalloprotease</keyword>
<keyword evidence="5 9" id="KW-0862">Zinc</keyword>
<feature type="domain" description="Peptidase M3A/M3B catalytic" evidence="10">
    <location>
        <begin position="271"/>
        <end position="728"/>
    </location>
</feature>
<evidence type="ECO:0000256" key="1">
    <source>
        <dbReference type="ARBA" id="ARBA00006040"/>
    </source>
</evidence>
<dbReference type="GO" id="GO:0006508">
    <property type="term" value="P:proteolysis"/>
    <property type="evidence" value="ECO:0007669"/>
    <property type="project" value="UniProtKB-KW"/>
</dbReference>
<keyword evidence="13" id="KW-1185">Reference proteome</keyword>
<dbReference type="InterPro" id="IPR034005">
    <property type="entry name" value="M3A_DCP"/>
</dbReference>
<gene>
    <name evidence="12" type="ORF">CLUMA_CG009867</name>
</gene>
<dbReference type="InterPro" id="IPR024079">
    <property type="entry name" value="MetalloPept_cat_dom_sf"/>
</dbReference>
<comment type="catalytic activity">
    <reaction evidence="7">
        <text>Hydrolysis of oligopeptides, with broad specificity. Gly or Ala commonly occur as P1 or P1' residues, but more distant residues are also important, as is shown by the fact that Z-Gly-Pro-Gly-|-Gly-Pro-Ala is cleaved, but not Z-(Gly)(5).</text>
        <dbReference type="EC" id="3.4.24.70"/>
    </reaction>
</comment>
<keyword evidence="3 9" id="KW-0479">Metal-binding</keyword>
<dbReference type="InterPro" id="IPR045090">
    <property type="entry name" value="Pept_M3A_M3B"/>
</dbReference>
<sequence length="738" mass="85032">MSYLKLLKVPKQLLLTRTTQLISHRNSGFIVLVPEIGEDLNADKNPLIGENDLPEFSSITIEKCVGVVGTQGLIAEKKLRELEESLTEKTEIKDVFTEVFNPLEEISSPLDTTWGLSKTLYLGNSTLMPTKSYLTIHDRARRVRVAKFFSQPIHLALKAAQNKKASTEEYDDSQKRLINKYLLEASLNGIELEGASRYQLMEVFDKLNQERSKFQGKLKAARRHFKQNCNDPKIIKEFPLNLLQAISVDPKAHPTKGPWRITLEPFIVKEFMKYCPDHHLRWNVWQADVRKCSTQQEKAVETSTNIEEIRFLRRQQAKLLGYKSFMDMSMETKMAGSMKTVTDTLGNLLDIARPSQESEIAGLQEFAEKLGFHKKLEIQDVPYYRRLQLEEVHGFDQEVIKEYFPLNKVLVNMFSLAEKLFNIKINERSSVNRWHENVKFFDIFDLETGGKEPVGGFYVDLFARDDEKLFEAENNGWMVAVRSKCELTKTKPLAALIFNFKKIPDKPLLLSIEDVQMLFNKFGHSLQHLLCKSIYSELSGLTNVEWDAVEIGGNVMTNLIYNENILRKITAHYSNNDPLPEKLISAVMNQQKHLSGFSLCRELYLSALDIELHQRKDFWLEIIKELYPRYHVFPLDKKDAHPCSFEQIFGGEWGGAYFSHVWAKLVAADVYSAFFEANKSQNEEEFIEVGKRFRNTFLTYGGNLHPSEVFRRFRGRDPSPKALLKSLGLIASKNIESN</sequence>
<evidence type="ECO:0000256" key="8">
    <source>
        <dbReference type="ARBA" id="ARBA00026100"/>
    </source>
</evidence>
<dbReference type="Gene3D" id="1.10.1370.10">
    <property type="entry name" value="Neurolysin, domain 3"/>
    <property type="match status" value="1"/>
</dbReference>
<evidence type="ECO:0000256" key="7">
    <source>
        <dbReference type="ARBA" id="ARBA00024603"/>
    </source>
</evidence>
<evidence type="ECO:0000256" key="4">
    <source>
        <dbReference type="ARBA" id="ARBA00022801"/>
    </source>
</evidence>
<dbReference type="GO" id="GO:0004222">
    <property type="term" value="F:metalloendopeptidase activity"/>
    <property type="evidence" value="ECO:0007669"/>
    <property type="project" value="UniProtKB-EC"/>
</dbReference>
<dbReference type="EC" id="3.4.24.70" evidence="8"/>
<dbReference type="Gene3D" id="3.40.390.10">
    <property type="entry name" value="Collagenase (Catalytic Domain)"/>
    <property type="match status" value="1"/>
</dbReference>
<dbReference type="OrthoDB" id="534666at2759"/>
<comment type="cofactor">
    <cofactor evidence="9">
        <name>Zn(2+)</name>
        <dbReference type="ChEBI" id="CHEBI:29105"/>
    </cofactor>
    <text evidence="9">Binds 1 zinc ion.</text>
</comment>
<protein>
    <recommendedName>
        <fullName evidence="8">oligopeptidase A</fullName>
        <ecNumber evidence="8">3.4.24.70</ecNumber>
    </recommendedName>
</protein>
<dbReference type="InterPro" id="IPR045666">
    <property type="entry name" value="OpdA_N"/>
</dbReference>
<proteinExistence type="inferred from homology"/>
<name>A0A1J1I8X8_9DIPT</name>
<organism evidence="12 13">
    <name type="scientific">Clunio marinus</name>
    <dbReference type="NCBI Taxonomy" id="568069"/>
    <lineage>
        <taxon>Eukaryota</taxon>
        <taxon>Metazoa</taxon>
        <taxon>Ecdysozoa</taxon>
        <taxon>Arthropoda</taxon>
        <taxon>Hexapoda</taxon>
        <taxon>Insecta</taxon>
        <taxon>Pterygota</taxon>
        <taxon>Neoptera</taxon>
        <taxon>Endopterygota</taxon>
        <taxon>Diptera</taxon>
        <taxon>Nematocera</taxon>
        <taxon>Chironomoidea</taxon>
        <taxon>Chironomidae</taxon>
        <taxon>Clunio</taxon>
    </lineage>
</organism>
<dbReference type="Proteomes" id="UP000183832">
    <property type="component" value="Unassembled WGS sequence"/>
</dbReference>
<evidence type="ECO:0000313" key="13">
    <source>
        <dbReference type="Proteomes" id="UP000183832"/>
    </source>
</evidence>
<evidence type="ECO:0000256" key="2">
    <source>
        <dbReference type="ARBA" id="ARBA00022670"/>
    </source>
</evidence>
<feature type="domain" description="Oligopeptidase A N-terminal" evidence="11">
    <location>
        <begin position="78"/>
        <end position="197"/>
    </location>
</feature>
<dbReference type="InterPro" id="IPR001567">
    <property type="entry name" value="Pept_M3A_M3B_dom"/>
</dbReference>
<dbReference type="EMBL" id="CVRI01000044">
    <property type="protein sequence ID" value="CRK96720.1"/>
    <property type="molecule type" value="Genomic_DNA"/>
</dbReference>
<evidence type="ECO:0000256" key="6">
    <source>
        <dbReference type="ARBA" id="ARBA00023049"/>
    </source>
</evidence>
<evidence type="ECO:0000256" key="3">
    <source>
        <dbReference type="ARBA" id="ARBA00022723"/>
    </source>
</evidence>
<dbReference type="PANTHER" id="PTHR11804:SF83">
    <property type="entry name" value="LD37516P"/>
    <property type="match status" value="1"/>
</dbReference>
<dbReference type="Pfam" id="PF01432">
    <property type="entry name" value="Peptidase_M3"/>
    <property type="match status" value="1"/>
</dbReference>
<dbReference type="CDD" id="cd06456">
    <property type="entry name" value="M3A_DCP"/>
    <property type="match status" value="1"/>
</dbReference>
<dbReference type="STRING" id="568069.A0A1J1I8X8"/>
<evidence type="ECO:0000256" key="9">
    <source>
        <dbReference type="RuleBase" id="RU003435"/>
    </source>
</evidence>
<dbReference type="AlphaFoldDB" id="A0A1J1I8X8"/>
<dbReference type="PANTHER" id="PTHR11804">
    <property type="entry name" value="PROTEASE M3 THIMET OLIGOPEPTIDASE-RELATED"/>
    <property type="match status" value="1"/>
</dbReference>
<evidence type="ECO:0000259" key="10">
    <source>
        <dbReference type="Pfam" id="PF01432"/>
    </source>
</evidence>
<comment type="similarity">
    <text evidence="1 9">Belongs to the peptidase M3 family.</text>
</comment>
<reference evidence="12 13" key="1">
    <citation type="submission" date="2015-04" db="EMBL/GenBank/DDBJ databases">
        <authorList>
            <person name="Syromyatnikov M.Y."/>
            <person name="Popov V.N."/>
        </authorList>
    </citation>
    <scope>NUCLEOTIDE SEQUENCE [LARGE SCALE GENOMIC DNA]</scope>
</reference>
<keyword evidence="4 9" id="KW-0378">Hydrolase</keyword>
<dbReference type="SUPFAM" id="SSF55486">
    <property type="entry name" value="Metalloproteases ('zincins'), catalytic domain"/>
    <property type="match status" value="1"/>
</dbReference>
<keyword evidence="2 9" id="KW-0645">Protease</keyword>
<evidence type="ECO:0000313" key="12">
    <source>
        <dbReference type="EMBL" id="CRK96720.1"/>
    </source>
</evidence>
<dbReference type="InterPro" id="IPR024077">
    <property type="entry name" value="Neurolysin/TOP_dom2"/>
</dbReference>
<accession>A0A1J1I8X8</accession>
<evidence type="ECO:0000259" key="11">
    <source>
        <dbReference type="Pfam" id="PF19310"/>
    </source>
</evidence>
<dbReference type="Pfam" id="PF19310">
    <property type="entry name" value="TOP_N"/>
    <property type="match status" value="1"/>
</dbReference>
<evidence type="ECO:0000256" key="5">
    <source>
        <dbReference type="ARBA" id="ARBA00022833"/>
    </source>
</evidence>